<dbReference type="Gene3D" id="3.65.10.10">
    <property type="entry name" value="Enolpyruvate transferase domain"/>
    <property type="match status" value="2"/>
</dbReference>
<proteinExistence type="inferred from homology"/>
<dbReference type="InterPro" id="IPR036968">
    <property type="entry name" value="Enolpyruvate_Tfrase_sf"/>
</dbReference>
<dbReference type="NCBIfam" id="TIGR01072">
    <property type="entry name" value="murA"/>
    <property type="match status" value="1"/>
</dbReference>
<keyword evidence="8" id="KW-0131">Cell cycle</keyword>
<evidence type="ECO:0000256" key="2">
    <source>
        <dbReference type="ARBA" id="ARBA00004752"/>
    </source>
</evidence>
<dbReference type="PANTHER" id="PTHR43783">
    <property type="entry name" value="UDP-N-ACETYLGLUCOSAMINE 1-CARBOXYVINYLTRANSFERASE"/>
    <property type="match status" value="1"/>
</dbReference>
<keyword evidence="6" id="KW-0133">Cell shape</keyword>
<comment type="subcellular location">
    <subcellularLocation>
        <location evidence="1">Cytoplasm</location>
    </subcellularLocation>
</comment>
<comment type="catalytic activity">
    <reaction evidence="15">
        <text>phosphoenolpyruvate + UDP-N-acetyl-alpha-D-glucosamine = UDP-N-acetyl-3-O-(1-carboxyvinyl)-alpha-D-glucosamine + phosphate</text>
        <dbReference type="Rhea" id="RHEA:18681"/>
        <dbReference type="ChEBI" id="CHEBI:43474"/>
        <dbReference type="ChEBI" id="CHEBI:57705"/>
        <dbReference type="ChEBI" id="CHEBI:58702"/>
        <dbReference type="ChEBI" id="CHEBI:68483"/>
        <dbReference type="EC" id="2.5.1.7"/>
    </reaction>
</comment>
<dbReference type="GO" id="GO:0051301">
    <property type="term" value="P:cell division"/>
    <property type="evidence" value="ECO:0007669"/>
    <property type="project" value="UniProtKB-KW"/>
</dbReference>
<keyword evidence="5" id="KW-0808">Transferase</keyword>
<dbReference type="AlphaFoldDB" id="A0A381N789"/>
<dbReference type="GO" id="GO:0071555">
    <property type="term" value="P:cell wall organization"/>
    <property type="evidence" value="ECO:0007669"/>
    <property type="project" value="UniProtKB-KW"/>
</dbReference>
<evidence type="ECO:0000256" key="4">
    <source>
        <dbReference type="ARBA" id="ARBA00022618"/>
    </source>
</evidence>
<keyword evidence="9" id="KW-0961">Cell wall biogenesis/degradation</keyword>
<dbReference type="EC" id="2.5.1.7" evidence="11"/>
<comment type="similarity">
    <text evidence="10">Belongs to the EPSP synthase family. MurA subfamily.</text>
</comment>
<evidence type="ECO:0000313" key="17">
    <source>
        <dbReference type="EMBL" id="SUZ50375.1"/>
    </source>
</evidence>
<evidence type="ECO:0000256" key="7">
    <source>
        <dbReference type="ARBA" id="ARBA00022984"/>
    </source>
</evidence>
<feature type="domain" description="Enolpyruvate transferase" evidence="16">
    <location>
        <begin position="7"/>
        <end position="414"/>
    </location>
</feature>
<evidence type="ECO:0000256" key="14">
    <source>
        <dbReference type="ARBA" id="ARBA00042842"/>
    </source>
</evidence>
<dbReference type="InterPro" id="IPR005750">
    <property type="entry name" value="UDP_GlcNAc_COvinyl_MurA"/>
</dbReference>
<dbReference type="CDD" id="cd01555">
    <property type="entry name" value="UdpNAET"/>
    <property type="match status" value="1"/>
</dbReference>
<dbReference type="HAMAP" id="MF_00111">
    <property type="entry name" value="MurA"/>
    <property type="match status" value="1"/>
</dbReference>
<keyword evidence="3" id="KW-0963">Cytoplasm</keyword>
<evidence type="ECO:0000256" key="10">
    <source>
        <dbReference type="ARBA" id="ARBA00038367"/>
    </source>
</evidence>
<sequence>MDKFIVEGRVPLHGSITPSGNKNEALPILAATILAQEPVIIHNVPDILDITIMRDLLVSLGVEVMKIDKHSFRFDPCHLQSANPDSEQASRIRGSFLLAGPLLARKKSVVLPAPGGDRIGLRPVQTHISALETLGTNISLGKNGFYQMQTNGLIGTQIFLDEASVMATENAVMAAVTAQGKTKIYNAACEPHVQGLCHFLVLLGAKIDGIGSNLLNIDGVSGLSGGEYSIQPDHTEVGSFIGLAAVTGSELRIKNAGVRYLRMTRLMFEKLGVEIQVEGDDLLIPKKQKLTVQKEIAGGIPKIDDAPWPGFPADLTSIMTVVATQCTGAVLIFEKMFESRLFWLDKLIEMGAQIILCDPHRAVVSGPTPLKGARVSSPDIRAGMALLIAALGANGITEIHNIDQIDRGYETIDKRLNALGAKIQRVIE</sequence>
<evidence type="ECO:0000256" key="9">
    <source>
        <dbReference type="ARBA" id="ARBA00023316"/>
    </source>
</evidence>
<evidence type="ECO:0000256" key="8">
    <source>
        <dbReference type="ARBA" id="ARBA00023306"/>
    </source>
</evidence>
<dbReference type="GO" id="GO:0019277">
    <property type="term" value="P:UDP-N-acetylgalactosamine biosynthetic process"/>
    <property type="evidence" value="ECO:0007669"/>
    <property type="project" value="InterPro"/>
</dbReference>
<comment type="pathway">
    <text evidence="2">Cell wall biogenesis; peptidoglycan biosynthesis.</text>
</comment>
<dbReference type="GO" id="GO:0008760">
    <property type="term" value="F:UDP-N-acetylglucosamine 1-carboxyvinyltransferase activity"/>
    <property type="evidence" value="ECO:0007669"/>
    <property type="project" value="UniProtKB-EC"/>
</dbReference>
<evidence type="ECO:0000256" key="6">
    <source>
        <dbReference type="ARBA" id="ARBA00022960"/>
    </source>
</evidence>
<reference evidence="17" key="1">
    <citation type="submission" date="2018-05" db="EMBL/GenBank/DDBJ databases">
        <authorList>
            <person name="Lanie J.A."/>
            <person name="Ng W.-L."/>
            <person name="Kazmierczak K.M."/>
            <person name="Andrzejewski T.M."/>
            <person name="Davidsen T.M."/>
            <person name="Wayne K.J."/>
            <person name="Tettelin H."/>
            <person name="Glass J.I."/>
            <person name="Rusch D."/>
            <person name="Podicherti R."/>
            <person name="Tsui H.-C.T."/>
            <person name="Winkler M.E."/>
        </authorList>
    </citation>
    <scope>NUCLEOTIDE SEQUENCE</scope>
</reference>
<dbReference type="GO" id="GO:0005737">
    <property type="term" value="C:cytoplasm"/>
    <property type="evidence" value="ECO:0007669"/>
    <property type="project" value="UniProtKB-SubCell"/>
</dbReference>
<keyword evidence="4" id="KW-0132">Cell division</keyword>
<organism evidence="17">
    <name type="scientific">marine metagenome</name>
    <dbReference type="NCBI Taxonomy" id="408172"/>
    <lineage>
        <taxon>unclassified sequences</taxon>
        <taxon>metagenomes</taxon>
        <taxon>ecological metagenomes</taxon>
    </lineage>
</organism>
<evidence type="ECO:0000256" key="11">
    <source>
        <dbReference type="ARBA" id="ARBA00039108"/>
    </source>
</evidence>
<protein>
    <recommendedName>
        <fullName evidence="12">UDP-N-acetylglucosamine 1-carboxyvinyltransferase</fullName>
        <ecNumber evidence="11">2.5.1.7</ecNumber>
    </recommendedName>
    <alternativeName>
        <fullName evidence="13">Enoylpyruvate transferase</fullName>
    </alternativeName>
    <alternativeName>
        <fullName evidence="14">UDP-N-acetylglucosamine enolpyruvyl transferase</fullName>
    </alternativeName>
</protein>
<evidence type="ECO:0000256" key="5">
    <source>
        <dbReference type="ARBA" id="ARBA00022679"/>
    </source>
</evidence>
<evidence type="ECO:0000259" key="16">
    <source>
        <dbReference type="Pfam" id="PF00275"/>
    </source>
</evidence>
<dbReference type="PANTHER" id="PTHR43783:SF1">
    <property type="entry name" value="UDP-N-ACETYLGLUCOSAMINE 1-CARBOXYVINYLTRANSFERASE"/>
    <property type="match status" value="1"/>
</dbReference>
<dbReference type="SUPFAM" id="SSF55205">
    <property type="entry name" value="EPT/RTPC-like"/>
    <property type="match status" value="1"/>
</dbReference>
<keyword evidence="7" id="KW-0573">Peptidoglycan synthesis</keyword>
<dbReference type="EMBL" id="UINC01000166">
    <property type="protein sequence ID" value="SUZ50375.1"/>
    <property type="molecule type" value="Genomic_DNA"/>
</dbReference>
<evidence type="ECO:0000256" key="15">
    <source>
        <dbReference type="ARBA" id="ARBA00047527"/>
    </source>
</evidence>
<dbReference type="InterPro" id="IPR001986">
    <property type="entry name" value="Enolpyruvate_Tfrase_dom"/>
</dbReference>
<evidence type="ECO:0000256" key="12">
    <source>
        <dbReference type="ARBA" id="ARBA00039754"/>
    </source>
</evidence>
<dbReference type="InterPro" id="IPR013792">
    <property type="entry name" value="RNA3'P_cycl/enolpyr_Trfase_a/b"/>
</dbReference>
<dbReference type="NCBIfam" id="NF006873">
    <property type="entry name" value="PRK09369.1"/>
    <property type="match status" value="1"/>
</dbReference>
<dbReference type="Pfam" id="PF00275">
    <property type="entry name" value="EPSP_synthase"/>
    <property type="match status" value="1"/>
</dbReference>
<name>A0A381N789_9ZZZZ</name>
<dbReference type="GO" id="GO:0009252">
    <property type="term" value="P:peptidoglycan biosynthetic process"/>
    <property type="evidence" value="ECO:0007669"/>
    <property type="project" value="UniProtKB-KW"/>
</dbReference>
<evidence type="ECO:0000256" key="3">
    <source>
        <dbReference type="ARBA" id="ARBA00022490"/>
    </source>
</evidence>
<dbReference type="InterPro" id="IPR050068">
    <property type="entry name" value="MurA_subfamily"/>
</dbReference>
<evidence type="ECO:0000256" key="1">
    <source>
        <dbReference type="ARBA" id="ARBA00004496"/>
    </source>
</evidence>
<accession>A0A381N789</accession>
<dbReference type="GO" id="GO:0008360">
    <property type="term" value="P:regulation of cell shape"/>
    <property type="evidence" value="ECO:0007669"/>
    <property type="project" value="UniProtKB-KW"/>
</dbReference>
<gene>
    <name evidence="17" type="ORF">METZ01_LOCUS3229</name>
</gene>
<evidence type="ECO:0000256" key="13">
    <source>
        <dbReference type="ARBA" id="ARBA00042443"/>
    </source>
</evidence>